<organism evidence="1 2">
    <name type="scientific">Araneus ventricosus</name>
    <name type="common">Orbweaver spider</name>
    <name type="synonym">Epeira ventricosa</name>
    <dbReference type="NCBI Taxonomy" id="182803"/>
    <lineage>
        <taxon>Eukaryota</taxon>
        <taxon>Metazoa</taxon>
        <taxon>Ecdysozoa</taxon>
        <taxon>Arthropoda</taxon>
        <taxon>Chelicerata</taxon>
        <taxon>Arachnida</taxon>
        <taxon>Araneae</taxon>
        <taxon>Araneomorphae</taxon>
        <taxon>Entelegynae</taxon>
        <taxon>Araneoidea</taxon>
        <taxon>Araneidae</taxon>
        <taxon>Araneus</taxon>
    </lineage>
</organism>
<reference evidence="1 2" key="1">
    <citation type="journal article" date="2019" name="Sci. Rep.">
        <title>Orb-weaving spider Araneus ventricosus genome elucidates the spidroin gene catalogue.</title>
        <authorList>
            <person name="Kono N."/>
            <person name="Nakamura H."/>
            <person name="Ohtoshi R."/>
            <person name="Moran D.A.P."/>
            <person name="Shinohara A."/>
            <person name="Yoshida Y."/>
            <person name="Fujiwara M."/>
            <person name="Mori M."/>
            <person name="Tomita M."/>
            <person name="Arakawa K."/>
        </authorList>
    </citation>
    <scope>NUCLEOTIDE SEQUENCE [LARGE SCALE GENOMIC DNA]</scope>
</reference>
<dbReference type="EMBL" id="BGPR01000467">
    <property type="protein sequence ID" value="GBM21811.1"/>
    <property type="molecule type" value="Genomic_DNA"/>
</dbReference>
<proteinExistence type="predicted"/>
<evidence type="ECO:0000313" key="2">
    <source>
        <dbReference type="Proteomes" id="UP000499080"/>
    </source>
</evidence>
<evidence type="ECO:0000313" key="1">
    <source>
        <dbReference type="EMBL" id="GBM21811.1"/>
    </source>
</evidence>
<keyword evidence="2" id="KW-1185">Reference proteome</keyword>
<accession>A0A4Y2DYI1</accession>
<dbReference type="Proteomes" id="UP000499080">
    <property type="component" value="Unassembled WGS sequence"/>
</dbReference>
<sequence>MNQLLYLCGSGCVRGCGQDIEKGTCDTQWPFKPVHKMPAVSSKRKGALTETSTMKTRFNGKLDLPSSSLSSLTLDSLLDHVIHLGGDVFTYVNTFKGQTSVHIRVY</sequence>
<comment type="caution">
    <text evidence="1">The sequence shown here is derived from an EMBL/GenBank/DDBJ whole genome shotgun (WGS) entry which is preliminary data.</text>
</comment>
<dbReference type="AlphaFoldDB" id="A0A4Y2DYI1"/>
<name>A0A4Y2DYI1_ARAVE</name>
<gene>
    <name evidence="1" type="ORF">AVEN_29245_1</name>
</gene>
<protein>
    <submittedName>
        <fullName evidence="1">Uncharacterized protein</fullName>
    </submittedName>
</protein>